<protein>
    <submittedName>
        <fullName evidence="1">Amidohydrolase</fullName>
    </submittedName>
</protein>
<dbReference type="AlphaFoldDB" id="A0A2S0WSD5"/>
<dbReference type="InterPro" id="IPR032466">
    <property type="entry name" value="Metal_Hydrolase"/>
</dbReference>
<proteinExistence type="predicted"/>
<organism evidence="1 2">
    <name type="scientific">Aeromicrobium chenweiae</name>
    <dbReference type="NCBI Taxonomy" id="2079793"/>
    <lineage>
        <taxon>Bacteria</taxon>
        <taxon>Bacillati</taxon>
        <taxon>Actinomycetota</taxon>
        <taxon>Actinomycetes</taxon>
        <taxon>Propionibacteriales</taxon>
        <taxon>Nocardioidaceae</taxon>
        <taxon>Aeromicrobium</taxon>
    </lineage>
</organism>
<dbReference type="InterPro" id="IPR033932">
    <property type="entry name" value="YtcJ-like"/>
</dbReference>
<dbReference type="KEGG" id="aez:C3E78_16740"/>
<dbReference type="CDD" id="cd01300">
    <property type="entry name" value="YtcJ_like"/>
    <property type="match status" value="1"/>
</dbReference>
<dbReference type="GO" id="GO:0016810">
    <property type="term" value="F:hydrolase activity, acting on carbon-nitrogen (but not peptide) bonds"/>
    <property type="evidence" value="ECO:0007669"/>
    <property type="project" value="InterPro"/>
</dbReference>
<dbReference type="SUPFAM" id="SSF51338">
    <property type="entry name" value="Composite domain of metallo-dependent hydrolases"/>
    <property type="match status" value="1"/>
</dbReference>
<dbReference type="InterPro" id="IPR011059">
    <property type="entry name" value="Metal-dep_hydrolase_composite"/>
</dbReference>
<dbReference type="InterPro" id="IPR013108">
    <property type="entry name" value="Amidohydro_3"/>
</dbReference>
<dbReference type="Gene3D" id="3.10.310.70">
    <property type="match status" value="1"/>
</dbReference>
<sequence length="636" mass="67627">MPCFLTSAAAREISSAVRESKSAECMQINSHATVGALRSGFVDRTPCLFGSTPCRDRVPMSTSDVLTADTVLRGGPVLDLSDWKPGDEVTDDWLAGRPRALAVRDGAIVALGPEAEQLIGPETRVVDLDGDTVIPGINDGHLHFTGYSVTTHTYVKMGTDIFTDLAQLPSFLTKDRIDASGWIRGHGWDELVLGRKITARDIDDALDANGIAGTPVVLFDWSGHSLSANSVALERAGITAATPDPAGGVIYRDADGGPDGFLTDAAISLMIAVVPPVPTEQLLDAYRKGQADLHALGITALTEPGLGPGHRALLDGSGSVEALDALADLAEAGDLTMRVSVLVLPNGTGGANAADVRKHLEAGLARRYDDRDLDPRQLTIAGVKVFADGTPQNGTTWHKQPVHEDNPPEHRCGHMVVVGDSDLDKVEELREIIRTVDAAGLQVAIHAIGDQTVETVIDTIAEIAPNSPLRHYLIHTTELYPHGWETLAANGIGACFNPVIMSTFVRFLPAERILRTEPIRSTLHAGVRPGITSDAPVVPPDWRPAVVYAVTRAHVWEGEVPAEDAEGITTLDALALLTSGAAVRDRAETWRGTLAVGQRADLAVLHGSWPSDDDVASLVDRPIRLTMVDGTVVHSA</sequence>
<dbReference type="Gene3D" id="3.20.20.140">
    <property type="entry name" value="Metal-dependent hydrolases"/>
    <property type="match status" value="1"/>
</dbReference>
<dbReference type="EMBL" id="CP026952">
    <property type="protein sequence ID" value="AWB94232.1"/>
    <property type="molecule type" value="Genomic_DNA"/>
</dbReference>
<name>A0A2S0WSD5_9ACTN</name>
<dbReference type="PANTHER" id="PTHR22642:SF2">
    <property type="entry name" value="PROTEIN LONG AFTER FAR-RED 3"/>
    <property type="match status" value="1"/>
</dbReference>
<gene>
    <name evidence="1" type="ORF">C3E78_16740</name>
</gene>
<dbReference type="Proteomes" id="UP000244384">
    <property type="component" value="Chromosome"/>
</dbReference>
<evidence type="ECO:0000313" key="2">
    <source>
        <dbReference type="Proteomes" id="UP000244384"/>
    </source>
</evidence>
<dbReference type="Gene3D" id="2.30.40.10">
    <property type="entry name" value="Urease, subunit C, domain 1"/>
    <property type="match status" value="1"/>
</dbReference>
<evidence type="ECO:0000313" key="1">
    <source>
        <dbReference type="EMBL" id="AWB94232.1"/>
    </source>
</evidence>
<dbReference type="SUPFAM" id="SSF51556">
    <property type="entry name" value="Metallo-dependent hydrolases"/>
    <property type="match status" value="1"/>
</dbReference>
<dbReference type="PANTHER" id="PTHR22642">
    <property type="entry name" value="IMIDAZOLONEPROPIONASE"/>
    <property type="match status" value="1"/>
</dbReference>
<reference evidence="2" key="1">
    <citation type="submission" date="2018-01" db="EMBL/GenBank/DDBJ databases">
        <authorList>
            <person name="Li J."/>
        </authorList>
    </citation>
    <scope>NUCLEOTIDE SEQUENCE [LARGE SCALE GENOMIC DNA]</scope>
    <source>
        <strain evidence="2">592</strain>
    </source>
</reference>
<keyword evidence="2" id="KW-1185">Reference proteome</keyword>
<accession>A0A2S0WSD5</accession>
<dbReference type="Pfam" id="PF07969">
    <property type="entry name" value="Amidohydro_3"/>
    <property type="match status" value="1"/>
</dbReference>
<accession>A0A5F2EQV0</accession>
<keyword evidence="1" id="KW-0378">Hydrolase</keyword>